<dbReference type="PANTHER" id="PTHR43198:SF2">
    <property type="entry name" value="SI:CH1073-67J19.1-RELATED"/>
    <property type="match status" value="1"/>
</dbReference>
<keyword evidence="4" id="KW-1185">Reference proteome</keyword>
<dbReference type="SUPFAM" id="SSF48613">
    <property type="entry name" value="Heme oxygenase-like"/>
    <property type="match status" value="1"/>
</dbReference>
<evidence type="ECO:0000256" key="1">
    <source>
        <dbReference type="ARBA" id="ARBA00004948"/>
    </source>
</evidence>
<dbReference type="PANTHER" id="PTHR43198">
    <property type="entry name" value="BIFUNCTIONAL TH2 PROTEIN"/>
    <property type="match status" value="1"/>
</dbReference>
<evidence type="ECO:0000259" key="2">
    <source>
        <dbReference type="Pfam" id="PF03070"/>
    </source>
</evidence>
<dbReference type="CDD" id="cd19360">
    <property type="entry name" value="TenA_C_SaTenA-like"/>
    <property type="match status" value="1"/>
</dbReference>
<sequence>MTTLDDRTITTDLADIGDFTASLRQEHDDLFEAFWAHPFLRELRAGTLSREATLHYVGQDHHYLSAYLRCYGLGMAKSPDRPWMRHFVDSSLFLLEDESHPHHVMCESFGVQYEAVQHDRLAPSAQAYIDHMMECGHDSLGVLMFALLPCPWTYIWAGNRYLAQHDNPADNKFEGWWQFYGSPDCNDLLANLLQRCEALAQEAGPAERARMARAFELSCHHEIRFWQLAYTRETWGDLPRSILAG</sequence>
<gene>
    <name evidence="3" type="ORF">KILIM_049_00270</name>
</gene>
<feature type="domain" description="Thiaminase-2/PQQC" evidence="2">
    <location>
        <begin position="27"/>
        <end position="231"/>
    </location>
</feature>
<comment type="pathway">
    <text evidence="1">Cofactor biosynthesis; thiamine diphosphate biosynthesis.</text>
</comment>
<dbReference type="Proteomes" id="UP000008366">
    <property type="component" value="Unassembled WGS sequence"/>
</dbReference>
<name>K6XDD9_9MICO</name>
<reference evidence="3 4" key="1">
    <citation type="submission" date="2012-08" db="EMBL/GenBank/DDBJ databases">
        <title>Whole genome shotgun sequence of Kineosphaera limosa NBRC 100340.</title>
        <authorList>
            <person name="Yoshida I."/>
            <person name="Isaki S."/>
            <person name="Hosoyama A."/>
            <person name="Tsuchikane K."/>
            <person name="Katsumata H."/>
            <person name="Ando Y."/>
            <person name="Ohji S."/>
            <person name="Hamada M."/>
            <person name="Tamura T."/>
            <person name="Yamazoe A."/>
            <person name="Yamazaki S."/>
            <person name="Fujita N."/>
        </authorList>
    </citation>
    <scope>NUCLEOTIDE SEQUENCE [LARGE SCALE GENOMIC DNA]</scope>
    <source>
        <strain evidence="3 4">NBRC 100340</strain>
    </source>
</reference>
<dbReference type="AlphaFoldDB" id="K6XDD9"/>
<evidence type="ECO:0000313" key="4">
    <source>
        <dbReference type="Proteomes" id="UP000008366"/>
    </source>
</evidence>
<dbReference type="RefSeq" id="WP_006593341.1">
    <property type="nucleotide sequence ID" value="NZ_BAHD01000049.1"/>
</dbReference>
<dbReference type="InterPro" id="IPR016084">
    <property type="entry name" value="Haem_Oase-like_multi-hlx"/>
</dbReference>
<dbReference type="OrthoDB" id="34166at2"/>
<dbReference type="GO" id="GO:0005829">
    <property type="term" value="C:cytosol"/>
    <property type="evidence" value="ECO:0007669"/>
    <property type="project" value="TreeGrafter"/>
</dbReference>
<dbReference type="Gene3D" id="1.20.910.10">
    <property type="entry name" value="Heme oxygenase-like"/>
    <property type="match status" value="1"/>
</dbReference>
<protein>
    <submittedName>
        <fullName evidence="3">Putative TenA family transcriptional activator</fullName>
    </submittedName>
</protein>
<evidence type="ECO:0000313" key="3">
    <source>
        <dbReference type="EMBL" id="GAB96809.1"/>
    </source>
</evidence>
<dbReference type="EMBL" id="BAHD01000049">
    <property type="protein sequence ID" value="GAB96809.1"/>
    <property type="molecule type" value="Genomic_DNA"/>
</dbReference>
<accession>K6XDD9</accession>
<dbReference type="STRING" id="1184609.KILIM_049_00270"/>
<comment type="caution">
    <text evidence="3">The sequence shown here is derived from an EMBL/GenBank/DDBJ whole genome shotgun (WGS) entry which is preliminary data.</text>
</comment>
<dbReference type="eggNOG" id="COG0819">
    <property type="taxonomic scope" value="Bacteria"/>
</dbReference>
<dbReference type="InterPro" id="IPR050967">
    <property type="entry name" value="Thiamine_Salvage_TenA"/>
</dbReference>
<dbReference type="InterPro" id="IPR004305">
    <property type="entry name" value="Thiaminase-2/PQQC"/>
</dbReference>
<dbReference type="Pfam" id="PF03070">
    <property type="entry name" value="TENA_THI-4"/>
    <property type="match status" value="1"/>
</dbReference>
<proteinExistence type="predicted"/>
<organism evidence="3 4">
    <name type="scientific">Kineosphaera limosa NBRC 100340</name>
    <dbReference type="NCBI Taxonomy" id="1184609"/>
    <lineage>
        <taxon>Bacteria</taxon>
        <taxon>Bacillati</taxon>
        <taxon>Actinomycetota</taxon>
        <taxon>Actinomycetes</taxon>
        <taxon>Micrococcales</taxon>
        <taxon>Dermatophilaceae</taxon>
        <taxon>Kineosphaera</taxon>
    </lineage>
</organism>